<feature type="transmembrane region" description="Helical" evidence="6">
    <location>
        <begin position="62"/>
        <end position="85"/>
    </location>
</feature>
<dbReference type="InterPro" id="IPR036140">
    <property type="entry name" value="PFN_sf"/>
</dbReference>
<keyword evidence="4" id="KW-0134">Cell wall</keyword>
<name>A0ABQ8BA23_BRANA</name>
<comment type="caution">
    <text evidence="7">The sequence shown here is derived from an EMBL/GenBank/DDBJ whole genome shotgun (WGS) entry which is preliminary data.</text>
</comment>
<dbReference type="EMBL" id="JAGKQM010000011">
    <property type="protein sequence ID" value="KAH0901646.1"/>
    <property type="molecule type" value="Genomic_DNA"/>
</dbReference>
<evidence type="ECO:0000256" key="4">
    <source>
        <dbReference type="ARBA" id="ARBA00022512"/>
    </source>
</evidence>
<evidence type="ECO:0000256" key="3">
    <source>
        <dbReference type="ARBA" id="ARBA00005784"/>
    </source>
</evidence>
<keyword evidence="6" id="KW-0812">Transmembrane</keyword>
<dbReference type="PANTHER" id="PTHR21562:SF121">
    <property type="entry name" value="PECTIN ACETYLESTERASE 7"/>
    <property type="match status" value="1"/>
</dbReference>
<dbReference type="Pfam" id="PF03283">
    <property type="entry name" value="PAE"/>
    <property type="match status" value="2"/>
</dbReference>
<protein>
    <recommendedName>
        <fullName evidence="9">Pectin acetylesterase</fullName>
    </recommendedName>
</protein>
<organism evidence="7 8">
    <name type="scientific">Brassica napus</name>
    <name type="common">Rape</name>
    <dbReference type="NCBI Taxonomy" id="3708"/>
    <lineage>
        <taxon>Eukaryota</taxon>
        <taxon>Viridiplantae</taxon>
        <taxon>Streptophyta</taxon>
        <taxon>Embryophyta</taxon>
        <taxon>Tracheophyta</taxon>
        <taxon>Spermatophyta</taxon>
        <taxon>Magnoliopsida</taxon>
        <taxon>eudicotyledons</taxon>
        <taxon>Gunneridae</taxon>
        <taxon>Pentapetalae</taxon>
        <taxon>rosids</taxon>
        <taxon>malvids</taxon>
        <taxon>Brassicales</taxon>
        <taxon>Brassicaceae</taxon>
        <taxon>Brassiceae</taxon>
        <taxon>Brassica</taxon>
    </lineage>
</organism>
<dbReference type="SUPFAM" id="SSF55770">
    <property type="entry name" value="Profilin (actin-binding protein)"/>
    <property type="match status" value="1"/>
</dbReference>
<keyword evidence="5" id="KW-0961">Cell wall biogenesis/degradation</keyword>
<comment type="subcellular location">
    <subcellularLocation>
        <location evidence="2">Secreted</location>
        <location evidence="2">Cell wall</location>
    </subcellularLocation>
</comment>
<proteinExistence type="inferred from homology"/>
<evidence type="ECO:0000256" key="5">
    <source>
        <dbReference type="ARBA" id="ARBA00023316"/>
    </source>
</evidence>
<dbReference type="PANTHER" id="PTHR21562">
    <property type="entry name" value="NOTUM-RELATED"/>
    <property type="match status" value="1"/>
</dbReference>
<dbReference type="Proteomes" id="UP000824890">
    <property type="component" value="Unassembled WGS sequence"/>
</dbReference>
<dbReference type="InterPro" id="IPR048278">
    <property type="entry name" value="PFN"/>
</dbReference>
<keyword evidence="4" id="KW-0964">Secreted</keyword>
<accession>A0ABQ8BA23</accession>
<keyword evidence="8" id="KW-1185">Reference proteome</keyword>
<gene>
    <name evidence="7" type="ORF">HID58_041149</name>
</gene>
<evidence type="ECO:0008006" key="9">
    <source>
        <dbReference type="Google" id="ProtNLM"/>
    </source>
</evidence>
<dbReference type="Pfam" id="PF00235">
    <property type="entry name" value="Profilin"/>
    <property type="match status" value="1"/>
</dbReference>
<dbReference type="InterPro" id="IPR029058">
    <property type="entry name" value="AB_hydrolase_fold"/>
</dbReference>
<evidence type="ECO:0000313" key="8">
    <source>
        <dbReference type="Proteomes" id="UP000824890"/>
    </source>
</evidence>
<dbReference type="InterPro" id="IPR004963">
    <property type="entry name" value="PAE/NOTUM"/>
</dbReference>
<keyword evidence="6" id="KW-1133">Transmembrane helix</keyword>
<dbReference type="SUPFAM" id="SSF53474">
    <property type="entry name" value="alpha/beta-Hydrolases"/>
    <property type="match status" value="1"/>
</dbReference>
<reference evidence="7 8" key="1">
    <citation type="submission" date="2021-05" db="EMBL/GenBank/DDBJ databases">
        <title>Genome Assembly of Synthetic Allotetraploid Brassica napus Reveals Homoeologous Exchanges between Subgenomes.</title>
        <authorList>
            <person name="Davis J.T."/>
        </authorList>
    </citation>
    <scope>NUCLEOTIDE SEQUENCE [LARGE SCALE GENOMIC DNA]</scope>
    <source>
        <strain evidence="8">cv. Da-Ae</strain>
        <tissue evidence="7">Seedling</tissue>
    </source>
</reference>
<comment type="function">
    <text evidence="1">Hydrolyzes acetyl esters in homogalacturonan regions of pectin. In type I primary cell wall, galacturonic acid residues of pectin can be acetylated at the O-2 and O-3 positions. Decreasing the degree of acetylation of pectin gels in vitro alters their physical properties.</text>
</comment>
<evidence type="ECO:0000256" key="1">
    <source>
        <dbReference type="ARBA" id="ARBA00003534"/>
    </source>
</evidence>
<keyword evidence="6" id="KW-0472">Membrane</keyword>
<comment type="similarity">
    <text evidence="3">Belongs to the pectinacetylesterase family.</text>
</comment>
<dbReference type="Gene3D" id="3.30.450.30">
    <property type="entry name" value="Dynein light chain 2a, cytoplasmic"/>
    <property type="match status" value="1"/>
</dbReference>
<evidence type="ECO:0000256" key="2">
    <source>
        <dbReference type="ARBA" id="ARBA00004191"/>
    </source>
</evidence>
<sequence length="970" mass="106457">METLRQFTETVSNLRQVFGTVNGNPVTESPSELANRNLEVQTNPKLGFVRNRVSKMFNFKQWVILVVCSLAILKAEGLFVNITFVRNAVARGAVCLDGSPPAYHLHRGSGTGINSWLIQLEGGGWCNNVTNCLSRMHTRLGSSKKMVENLAFSAILSNKKQYNPDFYNWNRVKVRYCDGSSFTGDVQAVNPATNLHFRGARVWLAVMQELLAKGMRNAENAVLSGCSAGGLASLMHCDSFRALLPMGTKVKCLSDAGFFLNTRDVSGAQYIKSYFKDVVALHGSAKNLPRTCTSRLTPAMCFFPQYVARQIRTPVFILNAAYDSWQIKNILAPRAADPYGKWQKLPTKPAQSYARLEFLSAVIGLGRSSSRGMFIDSCYTHCQTETQTSWFWQDSPILNRTTIAKAVGDWVYDRKLFQKIDCPYPCNPTCHHRLKQCWSSVLVLSMVVIGTGAVPITYLQSAVAKGAVCLDGSAPAYHFDKGFGSGVNNWIVHMEGGGWCTDVASCIKRKGTMKGSSKFMNKDFGFSGILGGKQNTNPDFYNWNRIKVRYCDGSSFTGNVEAVNPANKLFFRGARVWRAVIDDLMAKGMKNAQNAILSGCSAGALAAILHCDTFRAILPRTARVKCVSDAGYFIHGKDISGGSYIQSYYSKVVALHGSAKSLPVSCTSKMKPELCFFPQYVVPSMRTPLFVINAAFDSWQIKNVLAPTGVDKRKEWANCKLDLKKCSAAQLKTVQGFRDQMMRALSPIHSTPSRGLFLDSCHAHCQGGSAASWSGAKGPQVANTKISKAVGNWFYGRSAFQKIDCPSPICNPTCPAISTDDAPMDSAFVDRAWDKWVTGNLGSSGSPLKAAVLINYDPTGPSRLLSTIDEQEGIDLYPVELKQFIDFMRRGNLPTETFVLGSNQYIITSIHENWFAARCLNTTQPAGEGAIVMQTAVYVLVALYDGSIGSASRAMAAADHFASQLSRKNL</sequence>
<evidence type="ECO:0000256" key="6">
    <source>
        <dbReference type="SAM" id="Phobius"/>
    </source>
</evidence>
<evidence type="ECO:0000313" key="7">
    <source>
        <dbReference type="EMBL" id="KAH0901646.1"/>
    </source>
</evidence>